<dbReference type="InterPro" id="IPR050090">
    <property type="entry name" value="Tyrosine_recombinase_XerCD"/>
</dbReference>
<dbReference type="InterPro" id="IPR035386">
    <property type="entry name" value="Arm-DNA-bind_5"/>
</dbReference>
<accession>A0A1M4W406</accession>
<sequence length="400" mass="47239">MKSTLSILYFIRKYQVKKNGFASIMIRITIGGEKVQFYSRIEIEPLKWDQKAQKVMGRSAEAKEVNNNLDKIRMQLYTAYSRLLGNDDYVQPSKIRDIFLSNEEGSTLRYQFKRHNKHYEMLAPNTITHATYTRYELTLKRLIEFMEHQYRISDIQLHKITPEFIDLFFSFLQEKYKCSHNTATKFIQRFRTIVSYATDTGIIKTNPFNLYHISFEKTTRVYLNQQEINAIWNKKFATRRLDQVRDIFVFSCYTGVSYIDLCSLTRSNIELGFDNRLWIKINRHKTHQSAHIPLLKIPLQIIKKYERQYNDEAIFPINSNQKMNEYLKEIANICGISKKISFHVARHSFSTTVTLGNGISIETISKMLGHSNMKTTQIYAKVTDLKISQEMEKLLDKDFK</sequence>
<evidence type="ECO:0000313" key="9">
    <source>
        <dbReference type="Proteomes" id="UP000184480"/>
    </source>
</evidence>
<organism evidence="8 9">
    <name type="scientific">Dysgonomonas macrotermitis</name>
    <dbReference type="NCBI Taxonomy" id="1346286"/>
    <lineage>
        <taxon>Bacteria</taxon>
        <taxon>Pseudomonadati</taxon>
        <taxon>Bacteroidota</taxon>
        <taxon>Bacteroidia</taxon>
        <taxon>Bacteroidales</taxon>
        <taxon>Dysgonomonadaceae</taxon>
        <taxon>Dysgonomonas</taxon>
    </lineage>
</organism>
<dbReference type="InterPro" id="IPR010998">
    <property type="entry name" value="Integrase_recombinase_N"/>
</dbReference>
<evidence type="ECO:0000256" key="5">
    <source>
        <dbReference type="PROSITE-ProRule" id="PRU01248"/>
    </source>
</evidence>
<comment type="similarity">
    <text evidence="1">Belongs to the 'phage' integrase family.</text>
</comment>
<name>A0A1M4W406_9BACT</name>
<feature type="domain" description="Tyr recombinase" evidence="6">
    <location>
        <begin position="218"/>
        <end position="392"/>
    </location>
</feature>
<dbReference type="InterPro" id="IPR044068">
    <property type="entry name" value="CB"/>
</dbReference>
<dbReference type="PANTHER" id="PTHR30349">
    <property type="entry name" value="PHAGE INTEGRASE-RELATED"/>
    <property type="match status" value="1"/>
</dbReference>
<dbReference type="STRING" id="1346286.SAMN05444362_102117"/>
<protein>
    <submittedName>
        <fullName evidence="8">Site-specific recombinase XerD</fullName>
    </submittedName>
</protein>
<dbReference type="Pfam" id="PF00589">
    <property type="entry name" value="Phage_integrase"/>
    <property type="match status" value="1"/>
</dbReference>
<dbReference type="Proteomes" id="UP000184480">
    <property type="component" value="Unassembled WGS sequence"/>
</dbReference>
<reference evidence="9" key="1">
    <citation type="submission" date="2016-11" db="EMBL/GenBank/DDBJ databases">
        <authorList>
            <person name="Varghese N."/>
            <person name="Submissions S."/>
        </authorList>
    </citation>
    <scope>NUCLEOTIDE SEQUENCE [LARGE SCALE GENOMIC DNA]</scope>
    <source>
        <strain evidence="9">DSM 27370</strain>
    </source>
</reference>
<dbReference type="Gene3D" id="1.10.443.10">
    <property type="entry name" value="Intergrase catalytic core"/>
    <property type="match status" value="1"/>
</dbReference>
<evidence type="ECO:0000259" key="7">
    <source>
        <dbReference type="PROSITE" id="PS51900"/>
    </source>
</evidence>
<dbReference type="InterPro" id="IPR002104">
    <property type="entry name" value="Integrase_catalytic"/>
</dbReference>
<dbReference type="PROSITE" id="PS51900">
    <property type="entry name" value="CB"/>
    <property type="match status" value="1"/>
</dbReference>
<dbReference type="RefSeq" id="WP_062176683.1">
    <property type="nucleotide sequence ID" value="NZ_BBXL01000002.1"/>
</dbReference>
<dbReference type="InterPro" id="IPR025269">
    <property type="entry name" value="SAM-like_dom"/>
</dbReference>
<feature type="domain" description="Core-binding (CB)" evidence="7">
    <location>
        <begin position="110"/>
        <end position="198"/>
    </location>
</feature>
<keyword evidence="4" id="KW-0233">DNA recombination</keyword>
<evidence type="ECO:0000259" key="6">
    <source>
        <dbReference type="PROSITE" id="PS51898"/>
    </source>
</evidence>
<keyword evidence="3 5" id="KW-0238">DNA-binding</keyword>
<evidence type="ECO:0000256" key="2">
    <source>
        <dbReference type="ARBA" id="ARBA00022908"/>
    </source>
</evidence>
<dbReference type="Pfam" id="PF13102">
    <property type="entry name" value="Phage_int_SAM_5"/>
    <property type="match status" value="1"/>
</dbReference>
<dbReference type="AlphaFoldDB" id="A0A1M4W406"/>
<dbReference type="Pfam" id="PF17293">
    <property type="entry name" value="Arm-DNA-bind_5"/>
    <property type="match status" value="1"/>
</dbReference>
<dbReference type="CDD" id="cd01185">
    <property type="entry name" value="INTN1_C_like"/>
    <property type="match status" value="1"/>
</dbReference>
<gene>
    <name evidence="8" type="ORF">SAMN05444362_102117</name>
</gene>
<dbReference type="PROSITE" id="PS51898">
    <property type="entry name" value="TYR_RECOMBINASE"/>
    <property type="match status" value="1"/>
</dbReference>
<evidence type="ECO:0000256" key="3">
    <source>
        <dbReference type="ARBA" id="ARBA00023125"/>
    </source>
</evidence>
<evidence type="ECO:0000256" key="4">
    <source>
        <dbReference type="ARBA" id="ARBA00023172"/>
    </source>
</evidence>
<dbReference type="Gene3D" id="1.10.150.130">
    <property type="match status" value="1"/>
</dbReference>
<proteinExistence type="inferred from homology"/>
<evidence type="ECO:0000256" key="1">
    <source>
        <dbReference type="ARBA" id="ARBA00008857"/>
    </source>
</evidence>
<dbReference type="PANTHER" id="PTHR30349:SF64">
    <property type="entry name" value="PROPHAGE INTEGRASE INTD-RELATED"/>
    <property type="match status" value="1"/>
</dbReference>
<dbReference type="InterPro" id="IPR011010">
    <property type="entry name" value="DNA_brk_join_enz"/>
</dbReference>
<dbReference type="GO" id="GO:0006310">
    <property type="term" value="P:DNA recombination"/>
    <property type="evidence" value="ECO:0007669"/>
    <property type="project" value="UniProtKB-KW"/>
</dbReference>
<keyword evidence="9" id="KW-1185">Reference proteome</keyword>
<dbReference type="EMBL" id="FQUC01000002">
    <property type="protein sequence ID" value="SHE75843.1"/>
    <property type="molecule type" value="Genomic_DNA"/>
</dbReference>
<keyword evidence="2" id="KW-0229">DNA integration</keyword>
<dbReference type="InterPro" id="IPR013762">
    <property type="entry name" value="Integrase-like_cat_sf"/>
</dbReference>
<dbReference type="GO" id="GO:0003677">
    <property type="term" value="F:DNA binding"/>
    <property type="evidence" value="ECO:0007669"/>
    <property type="project" value="UniProtKB-UniRule"/>
</dbReference>
<dbReference type="SUPFAM" id="SSF56349">
    <property type="entry name" value="DNA breaking-rejoining enzymes"/>
    <property type="match status" value="1"/>
</dbReference>
<evidence type="ECO:0000313" key="8">
    <source>
        <dbReference type="EMBL" id="SHE75843.1"/>
    </source>
</evidence>
<dbReference type="GO" id="GO:0015074">
    <property type="term" value="P:DNA integration"/>
    <property type="evidence" value="ECO:0007669"/>
    <property type="project" value="UniProtKB-KW"/>
</dbReference>
<dbReference type="OrthoDB" id="996614at2"/>